<dbReference type="RefSeq" id="WP_260978814.1">
    <property type="nucleotide sequence ID" value="NZ_JAODBU010000008.1"/>
</dbReference>
<dbReference type="EMBL" id="JAODBU010000008">
    <property type="protein sequence ID" value="MCT7399336.1"/>
    <property type="molecule type" value="Genomic_DNA"/>
</dbReference>
<feature type="domain" description="FAD-dependent protein C-terminal" evidence="1">
    <location>
        <begin position="280"/>
        <end position="473"/>
    </location>
</feature>
<dbReference type="Gene3D" id="3.50.50.60">
    <property type="entry name" value="FAD/NAD(P)-binding domain"/>
    <property type="match status" value="2"/>
</dbReference>
<keyword evidence="3" id="KW-1185">Reference proteome</keyword>
<dbReference type="InterPro" id="IPR049516">
    <property type="entry name" value="FAD-depend_C"/>
</dbReference>
<dbReference type="InterPro" id="IPR028348">
    <property type="entry name" value="FAD-binding_protein"/>
</dbReference>
<protein>
    <submittedName>
        <fullName evidence="2">FAD-dependent oxidoreductase</fullName>
    </submittedName>
</protein>
<dbReference type="PANTHER" id="PTHR42842">
    <property type="entry name" value="FAD/NAD(P)-BINDING OXIDOREDUCTASE"/>
    <property type="match status" value="1"/>
</dbReference>
<accession>A0ABT2M1E0</accession>
<dbReference type="PANTHER" id="PTHR42842:SF3">
    <property type="entry name" value="FAD_NAD(P)-BINDING OXIDOREDUCTASE FAMILY PROTEIN"/>
    <property type="match status" value="1"/>
</dbReference>
<evidence type="ECO:0000313" key="2">
    <source>
        <dbReference type="EMBL" id="MCT7399336.1"/>
    </source>
</evidence>
<comment type="caution">
    <text evidence="2">The sequence shown here is derived from an EMBL/GenBank/DDBJ whole genome shotgun (WGS) entry which is preliminary data.</text>
</comment>
<evidence type="ECO:0000259" key="1">
    <source>
        <dbReference type="Pfam" id="PF21688"/>
    </source>
</evidence>
<dbReference type="InterPro" id="IPR036188">
    <property type="entry name" value="FAD/NAD-bd_sf"/>
</dbReference>
<proteinExistence type="predicted"/>
<organism evidence="2 3">
    <name type="scientific">Eubacterium album</name>
    <dbReference type="NCBI Taxonomy" id="2978477"/>
    <lineage>
        <taxon>Bacteria</taxon>
        <taxon>Bacillati</taxon>
        <taxon>Bacillota</taxon>
        <taxon>Clostridia</taxon>
        <taxon>Eubacteriales</taxon>
        <taxon>Eubacteriaceae</taxon>
        <taxon>Eubacterium</taxon>
    </lineage>
</organism>
<sequence length="525" mass="58432">MIKIKVNQIKMNIKHSIDDVVKEALKKAHTQKNNLVSYKIIKKSIDARKSPIYIYAVQLELNKYNLKKLPKDVSIVKKEEKYIYNVTGNKKIENPPVVVGFGPAGMFCGYLLAKAGYNPIIIERGKDVDSRIIDVEEFWKTGKLNTESNVQFGEGGAGTFSDGKLNTGIKDKNGRQNFVLETFVKCGAPENIMYDSKPHIGTDILQIVVKNLRKEIESLGGKILFESKLTNIEKEGGFYNLEINNSEKIQSQICILAIGHSARDTFEMLYNKSFPMEQKPFAIGVRVEHLQDMINKSQYGVDDCEGLPAAPYKLTYNTKSKRGVYSFCMCPGGCVVNASSEDKRLAVNGMSYSARDGKNANSAIVTTITPNDFESKHPLAGMYLQRELEEKAFNEGKGAIPVQLYGDFVNNKISHEFGNVISDIKGKYSFANIKNVLPKYICDSIEEAMPYFGKKIQGFDNKDTVFAAIESRTSSPVRIIREDDFQSVFKGVYPCGEGAGYAGGITSAAIDGIKVFESIISEFRP</sequence>
<dbReference type="Pfam" id="PF21688">
    <property type="entry name" value="FAD-depend_C"/>
    <property type="match status" value="1"/>
</dbReference>
<dbReference type="PIRSF" id="PIRSF038984">
    <property type="entry name" value="FAD_binding_protein"/>
    <property type="match status" value="1"/>
</dbReference>
<dbReference type="Gene3D" id="3.30.70.2700">
    <property type="match status" value="1"/>
</dbReference>
<name>A0ABT2M1E0_9FIRM</name>
<gene>
    <name evidence="2" type="ORF">N5B56_09615</name>
</gene>
<dbReference type="SUPFAM" id="SSF51905">
    <property type="entry name" value="FAD/NAD(P)-binding domain"/>
    <property type="match status" value="1"/>
</dbReference>
<reference evidence="2" key="1">
    <citation type="submission" date="2022-09" db="EMBL/GenBank/DDBJ databases">
        <title>Eubacterium sp. LFL-14 isolated from human feces.</title>
        <authorList>
            <person name="Liu F."/>
        </authorList>
    </citation>
    <scope>NUCLEOTIDE SEQUENCE</scope>
    <source>
        <strain evidence="2">LFL-14</strain>
    </source>
</reference>
<dbReference type="Proteomes" id="UP001431199">
    <property type="component" value="Unassembled WGS sequence"/>
</dbReference>
<evidence type="ECO:0000313" key="3">
    <source>
        <dbReference type="Proteomes" id="UP001431199"/>
    </source>
</evidence>